<keyword evidence="4" id="KW-0732">Signal</keyword>
<dbReference type="AlphaFoldDB" id="X1MHI7"/>
<comment type="catalytic activity">
    <reaction evidence="1">
        <text>Hydrolysis of terminal, non-reducing beta-D-glucosyl residues with release of beta-D-glucose.</text>
        <dbReference type="EC" id="3.2.1.21"/>
    </reaction>
</comment>
<dbReference type="InterPro" id="IPR017853">
    <property type="entry name" value="GH"/>
</dbReference>
<dbReference type="EC" id="3.2.1.21" evidence="3"/>
<accession>X1MHI7</accession>
<evidence type="ECO:0000256" key="6">
    <source>
        <dbReference type="ARBA" id="ARBA00023295"/>
    </source>
</evidence>
<protein>
    <recommendedName>
        <fullName evidence="3">beta-glucosidase</fullName>
        <ecNumber evidence="3">3.2.1.21</ecNumber>
    </recommendedName>
</protein>
<dbReference type="InterPro" id="IPR036962">
    <property type="entry name" value="Glyco_hydro_3_N_sf"/>
</dbReference>
<proteinExistence type="inferred from homology"/>
<keyword evidence="5" id="KW-0378">Hydrolase</keyword>
<dbReference type="PANTHER" id="PTHR30620:SF16">
    <property type="entry name" value="LYSOSOMAL BETA GLUCOSIDASE"/>
    <property type="match status" value="1"/>
</dbReference>
<comment type="caution">
    <text evidence="7">The sequence shown here is derived from an EMBL/GenBank/DDBJ whole genome shotgun (WGS) entry which is preliminary data.</text>
</comment>
<evidence type="ECO:0000256" key="5">
    <source>
        <dbReference type="ARBA" id="ARBA00022801"/>
    </source>
</evidence>
<keyword evidence="6" id="KW-0326">Glycosidase</keyword>
<organism evidence="7">
    <name type="scientific">marine sediment metagenome</name>
    <dbReference type="NCBI Taxonomy" id="412755"/>
    <lineage>
        <taxon>unclassified sequences</taxon>
        <taxon>metagenomes</taxon>
        <taxon>ecological metagenomes</taxon>
    </lineage>
</organism>
<reference evidence="7" key="1">
    <citation type="journal article" date="2014" name="Front. Microbiol.">
        <title>High frequency of phylogenetically diverse reductive dehalogenase-homologous genes in deep subseafloor sedimentary metagenomes.</title>
        <authorList>
            <person name="Kawai M."/>
            <person name="Futagami T."/>
            <person name="Toyoda A."/>
            <person name="Takaki Y."/>
            <person name="Nishi S."/>
            <person name="Hori S."/>
            <person name="Arai W."/>
            <person name="Tsubouchi T."/>
            <person name="Morono Y."/>
            <person name="Uchiyama I."/>
            <person name="Ito T."/>
            <person name="Fujiyama A."/>
            <person name="Inagaki F."/>
            <person name="Takami H."/>
        </authorList>
    </citation>
    <scope>NUCLEOTIDE SEQUENCE</scope>
    <source>
        <strain evidence="7">Expedition CK06-06</strain>
    </source>
</reference>
<name>X1MHI7_9ZZZZ</name>
<sequence length="65" mass="7094">MDPEAAIQDRVEDLLVRMTLAEKIGQMTLVEKNSIKDKDITDKFIGGLLSGGGGYPSRNTPEGWS</sequence>
<evidence type="ECO:0000256" key="2">
    <source>
        <dbReference type="ARBA" id="ARBA00005336"/>
    </source>
</evidence>
<evidence type="ECO:0000256" key="3">
    <source>
        <dbReference type="ARBA" id="ARBA00012744"/>
    </source>
</evidence>
<dbReference type="GO" id="GO:0009251">
    <property type="term" value="P:glucan catabolic process"/>
    <property type="evidence" value="ECO:0007669"/>
    <property type="project" value="TreeGrafter"/>
</dbReference>
<dbReference type="PANTHER" id="PTHR30620">
    <property type="entry name" value="PERIPLASMIC BETA-GLUCOSIDASE-RELATED"/>
    <property type="match status" value="1"/>
</dbReference>
<dbReference type="GO" id="GO:0008422">
    <property type="term" value="F:beta-glucosidase activity"/>
    <property type="evidence" value="ECO:0007669"/>
    <property type="project" value="UniProtKB-EC"/>
</dbReference>
<dbReference type="InterPro" id="IPR051915">
    <property type="entry name" value="Cellulose_Degrad_GH3"/>
</dbReference>
<dbReference type="Gene3D" id="3.20.20.300">
    <property type="entry name" value="Glycoside hydrolase, family 3, N-terminal domain"/>
    <property type="match status" value="1"/>
</dbReference>
<dbReference type="SUPFAM" id="SSF51445">
    <property type="entry name" value="(Trans)glycosidases"/>
    <property type="match status" value="1"/>
</dbReference>
<dbReference type="EMBL" id="BARV01004360">
    <property type="protein sequence ID" value="GAI17516.1"/>
    <property type="molecule type" value="Genomic_DNA"/>
</dbReference>
<evidence type="ECO:0000256" key="4">
    <source>
        <dbReference type="ARBA" id="ARBA00022729"/>
    </source>
</evidence>
<evidence type="ECO:0000313" key="7">
    <source>
        <dbReference type="EMBL" id="GAI17516.1"/>
    </source>
</evidence>
<comment type="similarity">
    <text evidence="2">Belongs to the glycosyl hydrolase 3 family.</text>
</comment>
<feature type="non-terminal residue" evidence="7">
    <location>
        <position position="65"/>
    </location>
</feature>
<evidence type="ECO:0000256" key="1">
    <source>
        <dbReference type="ARBA" id="ARBA00000448"/>
    </source>
</evidence>
<gene>
    <name evidence="7" type="ORF">S06H3_09743</name>
</gene>